<dbReference type="SMART" id="SM00382">
    <property type="entry name" value="AAA"/>
    <property type="match status" value="1"/>
</dbReference>
<comment type="similarity">
    <text evidence="1">Belongs to the ABC transporter superfamily.</text>
</comment>
<dbReference type="InterPro" id="IPR017871">
    <property type="entry name" value="ABC_transporter-like_CS"/>
</dbReference>
<dbReference type="Proteomes" id="UP001236369">
    <property type="component" value="Unassembled WGS sequence"/>
</dbReference>
<evidence type="ECO:0000256" key="4">
    <source>
        <dbReference type="ARBA" id="ARBA00022840"/>
    </source>
</evidence>
<sequence>MSSGPSPSPDAVGAQPVPALFFAQVERRYAQAEGALEILRGTDLAIWPGELVALVAPSGAGKSTLLHLAGLLERPDGGEVYIGGQPTAAMADFERTRLRREEMGFVYQFHHLLPEFSALENVMMPQLIRGLKRAEAKGRASELLSFLGLRERLAHRPAELSGGEQQRVAIARAVANGPRLLLADEPTGNLDPGTAGHVFSVLLSLVRASGLAALVATHNLDLAARMDRRVTIRDGQIMPLD</sequence>
<evidence type="ECO:0000256" key="2">
    <source>
        <dbReference type="ARBA" id="ARBA00022448"/>
    </source>
</evidence>
<keyword evidence="4 7" id="KW-0067">ATP-binding</keyword>
<keyword evidence="3" id="KW-0547">Nucleotide-binding</keyword>
<evidence type="ECO:0000256" key="1">
    <source>
        <dbReference type="ARBA" id="ARBA00005417"/>
    </source>
</evidence>
<evidence type="ECO:0000313" key="8">
    <source>
        <dbReference type="Proteomes" id="UP001236369"/>
    </source>
</evidence>
<evidence type="ECO:0000256" key="5">
    <source>
        <dbReference type="ARBA" id="ARBA00022967"/>
    </source>
</evidence>
<keyword evidence="8" id="KW-1185">Reference proteome</keyword>
<evidence type="ECO:0000259" key="6">
    <source>
        <dbReference type="PROSITE" id="PS50893"/>
    </source>
</evidence>
<dbReference type="CDD" id="cd03255">
    <property type="entry name" value="ABC_MJ0796_LolCDE_FtsE"/>
    <property type="match status" value="1"/>
</dbReference>
<dbReference type="Gene3D" id="3.40.50.300">
    <property type="entry name" value="P-loop containing nucleotide triphosphate hydrolases"/>
    <property type="match status" value="1"/>
</dbReference>
<dbReference type="EMBL" id="JAUSVV010000021">
    <property type="protein sequence ID" value="MDQ0445140.1"/>
    <property type="molecule type" value="Genomic_DNA"/>
</dbReference>
<protein>
    <submittedName>
        <fullName evidence="7">Lipoprotein-releasing system ATP-binding protein</fullName>
        <ecNumber evidence="7">3.6.3.-</ecNumber>
    </submittedName>
</protein>
<evidence type="ECO:0000256" key="3">
    <source>
        <dbReference type="ARBA" id="ARBA00022741"/>
    </source>
</evidence>
<dbReference type="RefSeq" id="WP_238249532.1">
    <property type="nucleotide sequence ID" value="NZ_BPQX01000032.1"/>
</dbReference>
<dbReference type="PROSITE" id="PS50893">
    <property type="entry name" value="ABC_TRANSPORTER_2"/>
    <property type="match status" value="1"/>
</dbReference>
<feature type="domain" description="ABC transporter" evidence="6">
    <location>
        <begin position="20"/>
        <end position="240"/>
    </location>
</feature>
<reference evidence="7 8" key="1">
    <citation type="submission" date="2023-07" db="EMBL/GenBank/DDBJ databases">
        <title>Genomic Encyclopedia of Type Strains, Phase IV (KMG-IV): sequencing the most valuable type-strain genomes for metagenomic binning, comparative biology and taxonomic classification.</title>
        <authorList>
            <person name="Goeker M."/>
        </authorList>
    </citation>
    <scope>NUCLEOTIDE SEQUENCE [LARGE SCALE GENOMIC DNA]</scope>
    <source>
        <strain evidence="7 8">DSM 19562</strain>
    </source>
</reference>
<dbReference type="EC" id="3.6.3.-" evidence="7"/>
<comment type="caution">
    <text evidence="7">The sequence shown here is derived from an EMBL/GenBank/DDBJ whole genome shotgun (WGS) entry which is preliminary data.</text>
</comment>
<dbReference type="PROSITE" id="PS00211">
    <property type="entry name" value="ABC_TRANSPORTER_1"/>
    <property type="match status" value="1"/>
</dbReference>
<gene>
    <name evidence="7" type="ORF">QO016_004667</name>
</gene>
<dbReference type="Pfam" id="PF00005">
    <property type="entry name" value="ABC_tran"/>
    <property type="match status" value="1"/>
</dbReference>
<dbReference type="GO" id="GO:0016787">
    <property type="term" value="F:hydrolase activity"/>
    <property type="evidence" value="ECO:0007669"/>
    <property type="project" value="UniProtKB-KW"/>
</dbReference>
<evidence type="ECO:0000313" key="7">
    <source>
        <dbReference type="EMBL" id="MDQ0445140.1"/>
    </source>
</evidence>
<dbReference type="GO" id="GO:0005524">
    <property type="term" value="F:ATP binding"/>
    <property type="evidence" value="ECO:0007669"/>
    <property type="project" value="UniProtKB-KW"/>
</dbReference>
<keyword evidence="7" id="KW-0378">Hydrolase</keyword>
<dbReference type="PANTHER" id="PTHR24220:SF689">
    <property type="entry name" value="LIPOPROTEIN-RELEASING SYSTEM ATP-BINDING PROTEIN LOLD"/>
    <property type="match status" value="1"/>
</dbReference>
<keyword evidence="7" id="KW-0449">Lipoprotein</keyword>
<accession>A0ABU0HS44</accession>
<keyword evidence="2" id="KW-0813">Transport</keyword>
<keyword evidence="5" id="KW-1278">Translocase</keyword>
<organism evidence="7 8">
    <name type="scientific">Methylobacterium persicinum</name>
    <dbReference type="NCBI Taxonomy" id="374426"/>
    <lineage>
        <taxon>Bacteria</taxon>
        <taxon>Pseudomonadati</taxon>
        <taxon>Pseudomonadota</taxon>
        <taxon>Alphaproteobacteria</taxon>
        <taxon>Hyphomicrobiales</taxon>
        <taxon>Methylobacteriaceae</taxon>
        <taxon>Methylobacterium</taxon>
    </lineage>
</organism>
<proteinExistence type="inferred from homology"/>
<dbReference type="InterPro" id="IPR015854">
    <property type="entry name" value="ABC_transpr_LolD-like"/>
</dbReference>
<name>A0ABU0HS44_9HYPH</name>
<dbReference type="SUPFAM" id="SSF52540">
    <property type="entry name" value="P-loop containing nucleoside triphosphate hydrolases"/>
    <property type="match status" value="1"/>
</dbReference>
<dbReference type="InterPro" id="IPR027417">
    <property type="entry name" value="P-loop_NTPase"/>
</dbReference>
<dbReference type="InterPro" id="IPR003439">
    <property type="entry name" value="ABC_transporter-like_ATP-bd"/>
</dbReference>
<dbReference type="InterPro" id="IPR003593">
    <property type="entry name" value="AAA+_ATPase"/>
</dbReference>
<dbReference type="InterPro" id="IPR017911">
    <property type="entry name" value="MacB-like_ATP-bd"/>
</dbReference>
<dbReference type="PANTHER" id="PTHR24220">
    <property type="entry name" value="IMPORT ATP-BINDING PROTEIN"/>
    <property type="match status" value="1"/>
</dbReference>